<evidence type="ECO:0000313" key="1">
    <source>
        <dbReference type="EMBL" id="CAF1613190.1"/>
    </source>
</evidence>
<evidence type="ECO:0000313" key="2">
    <source>
        <dbReference type="Proteomes" id="UP000663855"/>
    </source>
</evidence>
<organism evidence="1 2">
    <name type="scientific">Rotaria magnacalcarata</name>
    <dbReference type="NCBI Taxonomy" id="392030"/>
    <lineage>
        <taxon>Eukaryota</taxon>
        <taxon>Metazoa</taxon>
        <taxon>Spiralia</taxon>
        <taxon>Gnathifera</taxon>
        <taxon>Rotifera</taxon>
        <taxon>Eurotatoria</taxon>
        <taxon>Bdelloidea</taxon>
        <taxon>Philodinida</taxon>
        <taxon>Philodinidae</taxon>
        <taxon>Rotaria</taxon>
    </lineage>
</organism>
<dbReference type="Proteomes" id="UP000663855">
    <property type="component" value="Unassembled WGS sequence"/>
</dbReference>
<sequence length="164" mass="18951">MSKKLSKTAFDERKRVVLMNIEAGQLQTTEDSPSSSTGEFWSSLLRIKDSNDVYEPFVQCTICQQILSYDVKNGTNSLKLHVQNCTKKINLPKSTMPIDCYTNKITTVSYDDKRTVQTNMSRFDRYCYKYDLMKTIKPSADILIPVRTNISRTIKEIANEYHLK</sequence>
<evidence type="ECO:0008006" key="3">
    <source>
        <dbReference type="Google" id="ProtNLM"/>
    </source>
</evidence>
<dbReference type="EMBL" id="CAJNOV010017850">
    <property type="protein sequence ID" value="CAF1613190.1"/>
    <property type="molecule type" value="Genomic_DNA"/>
</dbReference>
<comment type="caution">
    <text evidence="1">The sequence shown here is derived from an EMBL/GenBank/DDBJ whole genome shotgun (WGS) entry which is preliminary data.</text>
</comment>
<dbReference type="SMART" id="SM00614">
    <property type="entry name" value="ZnF_BED"/>
    <property type="match status" value="1"/>
</dbReference>
<reference evidence="1" key="1">
    <citation type="submission" date="2021-02" db="EMBL/GenBank/DDBJ databases">
        <authorList>
            <person name="Nowell W R."/>
        </authorList>
    </citation>
    <scope>NUCLEOTIDE SEQUENCE</scope>
</reference>
<gene>
    <name evidence="1" type="ORF">CJN711_LOCUS36788</name>
</gene>
<name>A0A816BNV5_9BILA</name>
<accession>A0A816BNV5</accession>
<proteinExistence type="predicted"/>
<protein>
    <recommendedName>
        <fullName evidence="3">BED-type domain-containing protein</fullName>
    </recommendedName>
</protein>
<dbReference type="AlphaFoldDB" id="A0A816BNV5"/>